<keyword evidence="3" id="KW-1185">Reference proteome</keyword>
<dbReference type="Proteomes" id="UP001316189">
    <property type="component" value="Chromosome"/>
</dbReference>
<feature type="domain" description="Glycosyltransferase 2-like" evidence="1">
    <location>
        <begin position="4"/>
        <end position="140"/>
    </location>
</feature>
<keyword evidence="2" id="KW-0328">Glycosyltransferase</keyword>
<dbReference type="InterPro" id="IPR029044">
    <property type="entry name" value="Nucleotide-diphossugar_trans"/>
</dbReference>
<protein>
    <submittedName>
        <fullName evidence="2">Glycosyltransferase</fullName>
        <ecNumber evidence="2">2.4.-.-</ecNumber>
    </submittedName>
</protein>
<reference evidence="2 3" key="1">
    <citation type="submission" date="2022-07" db="EMBL/GenBank/DDBJ databases">
        <title>Novel species in genus cellulomonas.</title>
        <authorList>
            <person name="Ye L."/>
        </authorList>
    </citation>
    <scope>NUCLEOTIDE SEQUENCE [LARGE SCALE GENOMIC DNA]</scope>
    <source>
        <strain evidence="3">zg-Y338</strain>
    </source>
</reference>
<evidence type="ECO:0000313" key="2">
    <source>
        <dbReference type="EMBL" id="UUI76520.1"/>
    </source>
</evidence>
<proteinExistence type="predicted"/>
<accession>A0ABY5L169</accession>
<dbReference type="RefSeq" id="WP_227568802.1">
    <property type="nucleotide sequence ID" value="NZ_CP101988.1"/>
</dbReference>
<dbReference type="SUPFAM" id="SSF53448">
    <property type="entry name" value="Nucleotide-diphospho-sugar transferases"/>
    <property type="match status" value="1"/>
</dbReference>
<evidence type="ECO:0000313" key="3">
    <source>
        <dbReference type="Proteomes" id="UP001316189"/>
    </source>
</evidence>
<name>A0ABY5L169_9CELL</name>
<dbReference type="Pfam" id="PF00535">
    <property type="entry name" value="Glycos_transf_2"/>
    <property type="match status" value="1"/>
</dbReference>
<dbReference type="EMBL" id="CP101988">
    <property type="protein sequence ID" value="UUI76520.1"/>
    <property type="molecule type" value="Genomic_DNA"/>
</dbReference>
<sequence length="365" mass="40869">MRVSVICPTYNRSQAIRSTLASVARQAFPDWELLVASDGSTDDTDDVVRAVSADEPRIRLIPTEPHGDPSEPRNIALAQASGDIVAYLDHDDRFRPDHLQRVVDLVDGGAELVAMGNVYRDGHGIEKRRSSSFAMCWHPELQLLSAMFETSRVSHRRELVDEAGGWRVVPGFEDWDLWQRMADHGHRFTTVNEHTVRMLARDGSRRHTIPSRYRLPLVVFDEPDQARLALSELESDRHTQRLRAASIVDMRAWLARLMESPDFVRPNGWSGDPVRHHVQRVTKAHAPVAGLVVSRHADGWALAQPLHCPTADHADRIVAAAHRDRPTLLGEVQAITAPFGARFPHVRPVRTSGLADLQTTTRGTS</sequence>
<dbReference type="Gene3D" id="3.90.550.10">
    <property type="entry name" value="Spore Coat Polysaccharide Biosynthesis Protein SpsA, Chain A"/>
    <property type="match status" value="1"/>
</dbReference>
<dbReference type="GO" id="GO:0016757">
    <property type="term" value="F:glycosyltransferase activity"/>
    <property type="evidence" value="ECO:0007669"/>
    <property type="project" value="UniProtKB-KW"/>
</dbReference>
<keyword evidence="2" id="KW-0808">Transferase</keyword>
<gene>
    <name evidence="2" type="ORF">NP064_06440</name>
</gene>
<dbReference type="InterPro" id="IPR001173">
    <property type="entry name" value="Glyco_trans_2-like"/>
</dbReference>
<organism evidence="2 3">
    <name type="scientific">Cellulomonas chengniuliangii</name>
    <dbReference type="NCBI Taxonomy" id="2968084"/>
    <lineage>
        <taxon>Bacteria</taxon>
        <taxon>Bacillati</taxon>
        <taxon>Actinomycetota</taxon>
        <taxon>Actinomycetes</taxon>
        <taxon>Micrococcales</taxon>
        <taxon>Cellulomonadaceae</taxon>
        <taxon>Cellulomonas</taxon>
    </lineage>
</organism>
<dbReference type="PANTHER" id="PTHR43685:SF2">
    <property type="entry name" value="GLYCOSYLTRANSFERASE 2-LIKE DOMAIN-CONTAINING PROTEIN"/>
    <property type="match status" value="1"/>
</dbReference>
<dbReference type="PANTHER" id="PTHR43685">
    <property type="entry name" value="GLYCOSYLTRANSFERASE"/>
    <property type="match status" value="1"/>
</dbReference>
<dbReference type="InterPro" id="IPR050834">
    <property type="entry name" value="Glycosyltransf_2"/>
</dbReference>
<evidence type="ECO:0000259" key="1">
    <source>
        <dbReference type="Pfam" id="PF00535"/>
    </source>
</evidence>
<dbReference type="EC" id="2.4.-.-" evidence="2"/>